<proteinExistence type="predicted"/>
<evidence type="ECO:0000256" key="1">
    <source>
        <dbReference type="SAM" id="MobiDB-lite"/>
    </source>
</evidence>
<name>W9RA53_9ROSA</name>
<gene>
    <name evidence="2" type="ORF">L484_012238</name>
</gene>
<feature type="region of interest" description="Disordered" evidence="1">
    <location>
        <begin position="81"/>
        <end position="107"/>
    </location>
</feature>
<dbReference type="Proteomes" id="UP000030645">
    <property type="component" value="Unassembled WGS sequence"/>
</dbReference>
<accession>W9RA53</accession>
<feature type="region of interest" description="Disordered" evidence="1">
    <location>
        <begin position="1"/>
        <end position="42"/>
    </location>
</feature>
<dbReference type="AlphaFoldDB" id="W9RA53"/>
<evidence type="ECO:0000313" key="3">
    <source>
        <dbReference type="Proteomes" id="UP000030645"/>
    </source>
</evidence>
<keyword evidence="3" id="KW-1185">Reference proteome</keyword>
<protein>
    <submittedName>
        <fullName evidence="2">Uncharacterized protein</fullName>
    </submittedName>
</protein>
<evidence type="ECO:0000313" key="2">
    <source>
        <dbReference type="EMBL" id="EXB61805.1"/>
    </source>
</evidence>
<dbReference type="STRING" id="981085.W9RA53"/>
<feature type="compositionally biased region" description="Acidic residues" evidence="1">
    <location>
        <begin position="22"/>
        <end position="41"/>
    </location>
</feature>
<organism evidence="2 3">
    <name type="scientific">Morus notabilis</name>
    <dbReference type="NCBI Taxonomy" id="981085"/>
    <lineage>
        <taxon>Eukaryota</taxon>
        <taxon>Viridiplantae</taxon>
        <taxon>Streptophyta</taxon>
        <taxon>Embryophyta</taxon>
        <taxon>Tracheophyta</taxon>
        <taxon>Spermatophyta</taxon>
        <taxon>Magnoliopsida</taxon>
        <taxon>eudicotyledons</taxon>
        <taxon>Gunneridae</taxon>
        <taxon>Pentapetalae</taxon>
        <taxon>rosids</taxon>
        <taxon>fabids</taxon>
        <taxon>Rosales</taxon>
        <taxon>Moraceae</taxon>
        <taxon>Moreae</taxon>
        <taxon>Morus</taxon>
    </lineage>
</organism>
<dbReference type="EMBL" id="KE344422">
    <property type="protein sequence ID" value="EXB61805.1"/>
    <property type="molecule type" value="Genomic_DNA"/>
</dbReference>
<reference evidence="3" key="1">
    <citation type="submission" date="2013-01" db="EMBL/GenBank/DDBJ databases">
        <title>Draft Genome Sequence of a Mulberry Tree, Morus notabilis C.K. Schneid.</title>
        <authorList>
            <person name="He N."/>
            <person name="Zhao S."/>
        </authorList>
    </citation>
    <scope>NUCLEOTIDE SEQUENCE</scope>
</reference>
<sequence length="107" mass="12108">MGRSYADKVKKRKRANEKYDREEENIEEVEKEEENIEEAEKEEVVSVDLEGIPLAPSEKNDRNKNGVIFILEKASLEVGKVGNHKPSSKHGPDPIMSFDWVGTGPKV</sequence>